<dbReference type="SUPFAM" id="SSF52172">
    <property type="entry name" value="CheY-like"/>
    <property type="match status" value="1"/>
</dbReference>
<evidence type="ECO:0000259" key="3">
    <source>
        <dbReference type="PROSITE" id="PS50110"/>
    </source>
</evidence>
<dbReference type="InterPro" id="IPR011006">
    <property type="entry name" value="CheY-like_superfamily"/>
</dbReference>
<dbReference type="Pfam" id="PF00072">
    <property type="entry name" value="Response_reg"/>
    <property type="match status" value="1"/>
</dbReference>
<dbReference type="SMART" id="SM00448">
    <property type="entry name" value="REC"/>
    <property type="match status" value="1"/>
</dbReference>
<name>A0ABW0PBQ8_9BURK</name>
<dbReference type="InterPro" id="IPR001789">
    <property type="entry name" value="Sig_transdc_resp-reg_receiver"/>
</dbReference>
<feature type="domain" description="Response regulatory" evidence="3">
    <location>
        <begin position="4"/>
        <end position="119"/>
    </location>
</feature>
<keyword evidence="5" id="KW-1185">Reference proteome</keyword>
<comment type="caution">
    <text evidence="4">The sequence shown here is derived from an EMBL/GenBank/DDBJ whole genome shotgun (WGS) entry which is preliminary data.</text>
</comment>
<dbReference type="Gene3D" id="3.40.50.2300">
    <property type="match status" value="1"/>
</dbReference>
<evidence type="ECO:0000313" key="5">
    <source>
        <dbReference type="Proteomes" id="UP001596031"/>
    </source>
</evidence>
<reference evidence="5" key="1">
    <citation type="journal article" date="2019" name="Int. J. Syst. Evol. Microbiol.">
        <title>The Global Catalogue of Microorganisms (GCM) 10K type strain sequencing project: providing services to taxonomists for standard genome sequencing and annotation.</title>
        <authorList>
            <consortium name="The Broad Institute Genomics Platform"/>
            <consortium name="The Broad Institute Genome Sequencing Center for Infectious Disease"/>
            <person name="Wu L."/>
            <person name="Ma J."/>
        </authorList>
    </citation>
    <scope>NUCLEOTIDE SEQUENCE [LARGE SCALE GENOMIC DNA]</scope>
    <source>
        <strain evidence="5">CCUG 38813</strain>
    </source>
</reference>
<proteinExistence type="predicted"/>
<organism evidence="4 5">
    <name type="scientific">Massilia jejuensis</name>
    <dbReference type="NCBI Taxonomy" id="648894"/>
    <lineage>
        <taxon>Bacteria</taxon>
        <taxon>Pseudomonadati</taxon>
        <taxon>Pseudomonadota</taxon>
        <taxon>Betaproteobacteria</taxon>
        <taxon>Burkholderiales</taxon>
        <taxon>Oxalobacteraceae</taxon>
        <taxon>Telluria group</taxon>
        <taxon>Massilia</taxon>
    </lineage>
</organism>
<dbReference type="RefSeq" id="WP_379716955.1">
    <property type="nucleotide sequence ID" value="NZ_JBHSMS010000011.1"/>
</dbReference>
<feature type="modified residue" description="4-aspartylphosphate" evidence="2">
    <location>
        <position position="52"/>
    </location>
</feature>
<accession>A0ABW0PBQ8</accession>
<sequence length="122" mass="13030">MPDSILVVDDRPELRLLIRLSLLTLGRVDTAATTAEVLERVHTDPPRLLVLDVSLGTECGLSLCKLLKADPATSMIRIILLSAHGQRADVAAGMAAGADSYVIKPFSPRELLAAATALMQEN</sequence>
<dbReference type="PROSITE" id="PS50110">
    <property type="entry name" value="RESPONSE_REGULATORY"/>
    <property type="match status" value="1"/>
</dbReference>
<evidence type="ECO:0000256" key="1">
    <source>
        <dbReference type="ARBA" id="ARBA00022553"/>
    </source>
</evidence>
<dbReference type="EMBL" id="JBHSMS010000011">
    <property type="protein sequence ID" value="MFC5510080.1"/>
    <property type="molecule type" value="Genomic_DNA"/>
</dbReference>
<dbReference type="PANTHER" id="PTHR44591">
    <property type="entry name" value="STRESS RESPONSE REGULATOR PROTEIN 1"/>
    <property type="match status" value="1"/>
</dbReference>
<protein>
    <submittedName>
        <fullName evidence="4">Response regulator transcription factor</fullName>
    </submittedName>
</protein>
<evidence type="ECO:0000256" key="2">
    <source>
        <dbReference type="PROSITE-ProRule" id="PRU00169"/>
    </source>
</evidence>
<keyword evidence="1 2" id="KW-0597">Phosphoprotein</keyword>
<gene>
    <name evidence="4" type="ORF">ACFPOU_02925</name>
</gene>
<dbReference type="InterPro" id="IPR050595">
    <property type="entry name" value="Bact_response_regulator"/>
</dbReference>
<dbReference type="PANTHER" id="PTHR44591:SF22">
    <property type="entry name" value="CHEY SUBFAMILY"/>
    <property type="match status" value="1"/>
</dbReference>
<evidence type="ECO:0000313" key="4">
    <source>
        <dbReference type="EMBL" id="MFC5510080.1"/>
    </source>
</evidence>
<dbReference type="Proteomes" id="UP001596031">
    <property type="component" value="Unassembled WGS sequence"/>
</dbReference>